<reference evidence="1" key="1">
    <citation type="submission" date="2019-03" db="EMBL/GenBank/DDBJ databases">
        <title>WGS assembly of Setaria viridis.</title>
        <authorList>
            <person name="Huang P."/>
            <person name="Jenkins J."/>
            <person name="Grimwood J."/>
            <person name="Barry K."/>
            <person name="Healey A."/>
            <person name="Mamidi S."/>
            <person name="Sreedasyam A."/>
            <person name="Shu S."/>
            <person name="Feldman M."/>
            <person name="Wu J."/>
            <person name="Yu Y."/>
            <person name="Chen C."/>
            <person name="Johnson J."/>
            <person name="Rokhsar D."/>
            <person name="Baxter I."/>
            <person name="Schmutz J."/>
            <person name="Brutnell T."/>
            <person name="Kellogg E."/>
        </authorList>
    </citation>
    <scope>NUCLEOTIDE SEQUENCE [LARGE SCALE GENOMIC DNA]</scope>
</reference>
<dbReference type="Proteomes" id="UP000298652">
    <property type="component" value="Chromosome 1"/>
</dbReference>
<keyword evidence="2" id="KW-1185">Reference proteome</keyword>
<dbReference type="Gramene" id="TKW39474">
    <property type="protein sequence ID" value="TKW39474"/>
    <property type="gene ID" value="SEVIR_1G181532v2"/>
</dbReference>
<evidence type="ECO:0000313" key="2">
    <source>
        <dbReference type="Proteomes" id="UP000298652"/>
    </source>
</evidence>
<name>A0A4U6WC93_SETVI</name>
<dbReference type="EMBL" id="CM016552">
    <property type="protein sequence ID" value="TKW39474.1"/>
    <property type="molecule type" value="Genomic_DNA"/>
</dbReference>
<accession>A0A4U6WC93</accession>
<proteinExistence type="predicted"/>
<sequence>MCFRFDLLGCAFLVCRDCFVLPEIIYRSYSPSLVGARS</sequence>
<dbReference type="AlphaFoldDB" id="A0A4U6WC93"/>
<protein>
    <submittedName>
        <fullName evidence="1">Uncharacterized protein</fullName>
    </submittedName>
</protein>
<organism evidence="1 2">
    <name type="scientific">Setaria viridis</name>
    <name type="common">Green bristlegrass</name>
    <name type="synonym">Setaria italica subsp. viridis</name>
    <dbReference type="NCBI Taxonomy" id="4556"/>
    <lineage>
        <taxon>Eukaryota</taxon>
        <taxon>Viridiplantae</taxon>
        <taxon>Streptophyta</taxon>
        <taxon>Embryophyta</taxon>
        <taxon>Tracheophyta</taxon>
        <taxon>Spermatophyta</taxon>
        <taxon>Magnoliopsida</taxon>
        <taxon>Liliopsida</taxon>
        <taxon>Poales</taxon>
        <taxon>Poaceae</taxon>
        <taxon>PACMAD clade</taxon>
        <taxon>Panicoideae</taxon>
        <taxon>Panicodae</taxon>
        <taxon>Paniceae</taxon>
        <taxon>Cenchrinae</taxon>
        <taxon>Setaria</taxon>
    </lineage>
</organism>
<evidence type="ECO:0000313" key="1">
    <source>
        <dbReference type="EMBL" id="TKW39474.1"/>
    </source>
</evidence>
<gene>
    <name evidence="1" type="ORF">SEVIR_1G181532v2</name>
</gene>